<feature type="domain" description="BRCT" evidence="11">
    <location>
        <begin position="603"/>
        <end position="682"/>
    </location>
</feature>
<dbReference type="SMART" id="SM00532">
    <property type="entry name" value="LIGANc"/>
    <property type="match status" value="1"/>
</dbReference>
<evidence type="ECO:0000256" key="7">
    <source>
        <dbReference type="ARBA" id="ARBA00023027"/>
    </source>
</evidence>
<dbReference type="InterPro" id="IPR036420">
    <property type="entry name" value="BRCT_dom_sf"/>
</dbReference>
<keyword evidence="1 10" id="KW-0436">Ligase</keyword>
<keyword evidence="8 10" id="KW-0234">DNA repair</keyword>
<feature type="binding site" evidence="10">
    <location>
        <position position="422"/>
    </location>
    <ligand>
        <name>Zn(2+)</name>
        <dbReference type="ChEBI" id="CHEBI:29105"/>
    </ligand>
</feature>
<dbReference type="KEGG" id="euz:DVS28_b0379"/>
<dbReference type="SUPFAM" id="SSF50249">
    <property type="entry name" value="Nucleic acid-binding proteins"/>
    <property type="match status" value="1"/>
</dbReference>
<dbReference type="AlphaFoldDB" id="A0A346Y6Q2"/>
<evidence type="ECO:0000313" key="13">
    <source>
        <dbReference type="Proteomes" id="UP000264006"/>
    </source>
</evidence>
<gene>
    <name evidence="10" type="primary">ligA</name>
    <name evidence="12" type="ORF">DVS28_b0379</name>
</gene>
<dbReference type="Gene3D" id="1.10.150.20">
    <property type="entry name" value="5' to 3' exonuclease, C-terminal subdomain"/>
    <property type="match status" value="2"/>
</dbReference>
<dbReference type="InterPro" id="IPR012340">
    <property type="entry name" value="NA-bd_OB-fold"/>
</dbReference>
<keyword evidence="3 10" id="KW-0479">Metal-binding</keyword>
<dbReference type="Pfam" id="PF01653">
    <property type="entry name" value="DNA_ligase_aden"/>
    <property type="match status" value="1"/>
</dbReference>
<geneLocation type="plasmid" evidence="13">
    <name>pedy32-46i</name>
</geneLocation>
<dbReference type="CDD" id="cd17748">
    <property type="entry name" value="BRCT_DNA_ligase_like"/>
    <property type="match status" value="1"/>
</dbReference>
<evidence type="ECO:0000313" key="12">
    <source>
        <dbReference type="EMBL" id="AXV10149.1"/>
    </source>
</evidence>
<dbReference type="SUPFAM" id="SSF47781">
    <property type="entry name" value="RuvA domain 2-like"/>
    <property type="match status" value="1"/>
</dbReference>
<reference evidence="12 13" key="1">
    <citation type="submission" date="2018-09" db="EMBL/GenBank/DDBJ databases">
        <title>Complete genome sequence of Euzebya sp. DY32-46 isolated from seawater of Pacific Ocean.</title>
        <authorList>
            <person name="Xu L."/>
            <person name="Wu Y.-H."/>
            <person name="Xu X.-W."/>
        </authorList>
    </citation>
    <scope>NUCLEOTIDE SEQUENCE [LARGE SCALE GENOMIC DNA]</scope>
    <source>
        <strain evidence="12 13">DY32-46</strain>
        <plasmid evidence="13">pedy32-46i</plasmid>
    </source>
</reference>
<dbReference type="RefSeq" id="WP_164711154.1">
    <property type="nucleotide sequence ID" value="NZ_CP031166.1"/>
</dbReference>
<accession>A0A346Y6Q2</accession>
<dbReference type="GO" id="GO:0046872">
    <property type="term" value="F:metal ion binding"/>
    <property type="evidence" value="ECO:0007669"/>
    <property type="project" value="UniProtKB-KW"/>
</dbReference>
<comment type="cofactor">
    <cofactor evidence="10">
        <name>Mg(2+)</name>
        <dbReference type="ChEBI" id="CHEBI:18420"/>
    </cofactor>
    <cofactor evidence="10">
        <name>Mn(2+)</name>
        <dbReference type="ChEBI" id="CHEBI:29035"/>
    </cofactor>
</comment>
<dbReference type="EMBL" id="CP031166">
    <property type="protein sequence ID" value="AXV10149.1"/>
    <property type="molecule type" value="Genomic_DNA"/>
</dbReference>
<evidence type="ECO:0000256" key="3">
    <source>
        <dbReference type="ARBA" id="ARBA00022723"/>
    </source>
</evidence>
<dbReference type="GO" id="GO:0006281">
    <property type="term" value="P:DNA repair"/>
    <property type="evidence" value="ECO:0007669"/>
    <property type="project" value="UniProtKB-KW"/>
</dbReference>
<feature type="binding site" evidence="10">
    <location>
        <position position="181"/>
    </location>
    <ligand>
        <name>NAD(+)</name>
        <dbReference type="ChEBI" id="CHEBI:57540"/>
    </ligand>
</feature>
<dbReference type="EC" id="6.5.1.2" evidence="10"/>
<feature type="binding site" evidence="10">
    <location>
        <position position="331"/>
    </location>
    <ligand>
        <name>NAD(+)</name>
        <dbReference type="ChEBI" id="CHEBI:57540"/>
    </ligand>
</feature>
<comment type="caution">
    <text evidence="10">Lacks conserved residue(s) required for the propagation of feature annotation.</text>
</comment>
<evidence type="ECO:0000256" key="6">
    <source>
        <dbReference type="ARBA" id="ARBA00022842"/>
    </source>
</evidence>
<comment type="catalytic activity">
    <reaction evidence="9 10">
        <text>NAD(+) + (deoxyribonucleotide)n-3'-hydroxyl + 5'-phospho-(deoxyribonucleotide)m = (deoxyribonucleotide)n+m + AMP + beta-nicotinamide D-nucleotide.</text>
        <dbReference type="EC" id="6.5.1.2"/>
    </reaction>
</comment>
<keyword evidence="2 10" id="KW-0235">DNA replication</keyword>
<keyword evidence="5 10" id="KW-0862">Zinc</keyword>
<feature type="binding site" evidence="10">
    <location>
        <position position="144"/>
    </location>
    <ligand>
        <name>NAD(+)</name>
        <dbReference type="ChEBI" id="CHEBI:57540"/>
    </ligand>
</feature>
<feature type="binding site" evidence="10">
    <location>
        <begin position="44"/>
        <end position="48"/>
    </location>
    <ligand>
        <name>NAD(+)</name>
        <dbReference type="ChEBI" id="CHEBI:57540"/>
    </ligand>
</feature>
<evidence type="ECO:0000259" key="11">
    <source>
        <dbReference type="PROSITE" id="PS50172"/>
    </source>
</evidence>
<keyword evidence="6 10" id="KW-0460">Magnesium</keyword>
<dbReference type="HAMAP" id="MF_01588">
    <property type="entry name" value="DNA_ligase_A"/>
    <property type="match status" value="1"/>
</dbReference>
<dbReference type="Gene3D" id="3.40.50.10190">
    <property type="entry name" value="BRCT domain"/>
    <property type="match status" value="1"/>
</dbReference>
<evidence type="ECO:0000256" key="4">
    <source>
        <dbReference type="ARBA" id="ARBA00022763"/>
    </source>
</evidence>
<evidence type="ECO:0000256" key="8">
    <source>
        <dbReference type="ARBA" id="ARBA00023204"/>
    </source>
</evidence>
<proteinExistence type="inferred from homology"/>
<dbReference type="InterPro" id="IPR041663">
    <property type="entry name" value="DisA/LigA_HHH"/>
</dbReference>
<evidence type="ECO:0000256" key="10">
    <source>
        <dbReference type="HAMAP-Rule" id="MF_01588"/>
    </source>
</evidence>
<feature type="binding site" evidence="10">
    <location>
        <begin position="90"/>
        <end position="91"/>
    </location>
    <ligand>
        <name>NAD(+)</name>
        <dbReference type="ChEBI" id="CHEBI:57540"/>
    </ligand>
</feature>
<dbReference type="InterPro" id="IPR013839">
    <property type="entry name" value="DNAligase_adenylation"/>
</dbReference>
<feature type="binding site" evidence="10">
    <location>
        <position position="444"/>
    </location>
    <ligand>
        <name>Zn(2+)</name>
        <dbReference type="ChEBI" id="CHEBI:29105"/>
    </ligand>
</feature>
<sequence length="682" mass="71785">MTATTAVPSPTEIVTDRAAFDIASAVALDAADAYYGGNVSPLDDAAYDATVEAIAKAVQTNGWPAPPGLLDEVAAGTNAGDIVHPRRMLSLAKATTAEEIDKWWDRHRPTEGVIVTPKMDGSSARARFVPVGDGTARLDAVVSRGNGEAGEAYANHDEITNLPQTVPMPPGITGPFDIVGEVYMDAAAFDAANDARRTKGKAPFVNPRNCIAGMLRRDKSEAEHDYDGRLTFAAYDYYGETPGDDDGDSYHDRLTTLATMGVPTVATVTDGPVLANDPTDAMALIDRIGGLRDTLDFEIDGAVCRVRSNDDATRIGDRSDGKVPNYAVAFKYPAQARRTTIMDISYDGIGRTGLITPVARVAPVEVSGVTVSNVTLHNVNEAVRLGVAIGCEVEIARMGDVIPKVVSVLPHDLPPWQAPTACPNCGSDDIDKSELRWRCTNPDCSTLAALTYAVSRDALDADGVSGKVIEALMAAGKVSDLADLYRLTAADVAGLDGWGTTSGEQIVAAIDATRNRPLNRFLTALGVRMTGRTMCRRIANHYGTLDALLDVITNGSPADLTVVDGVGDTKAQHIFDGFRSRLDLIADLRSLGVEPTGATVQASADDPIVGKTIVVSGAVPGMSRTEVKEMIESRGGKASSSVSKNTSLVVVEHGSTSSKAKKAADLGIPTMDPADFAAILST</sequence>
<keyword evidence="7 10" id="KW-0520">NAD</keyword>
<dbReference type="Pfam" id="PF03120">
    <property type="entry name" value="OB_DNA_ligase"/>
    <property type="match status" value="1"/>
</dbReference>
<evidence type="ECO:0000256" key="5">
    <source>
        <dbReference type="ARBA" id="ARBA00022833"/>
    </source>
</evidence>
<keyword evidence="4 10" id="KW-0227">DNA damage</keyword>
<dbReference type="GO" id="GO:0003911">
    <property type="term" value="F:DNA ligase (NAD+) activity"/>
    <property type="evidence" value="ECO:0007669"/>
    <property type="project" value="UniProtKB-UniRule"/>
</dbReference>
<dbReference type="Proteomes" id="UP000264006">
    <property type="component" value="Plasmid pEDY32-46I"/>
</dbReference>
<evidence type="ECO:0000256" key="9">
    <source>
        <dbReference type="ARBA" id="ARBA00034005"/>
    </source>
</evidence>
<dbReference type="InterPro" id="IPR001357">
    <property type="entry name" value="BRCT_dom"/>
</dbReference>
<dbReference type="SUPFAM" id="SSF56091">
    <property type="entry name" value="DNA ligase/mRNA capping enzyme, catalytic domain"/>
    <property type="match status" value="1"/>
</dbReference>
<dbReference type="InterPro" id="IPR033136">
    <property type="entry name" value="DNA_ligase_CS"/>
</dbReference>
<feature type="active site" description="N6-AMP-lysine intermediate" evidence="10">
    <location>
        <position position="118"/>
    </location>
</feature>
<dbReference type="GO" id="GO:0006260">
    <property type="term" value="P:DNA replication"/>
    <property type="evidence" value="ECO:0007669"/>
    <property type="project" value="UniProtKB-KW"/>
</dbReference>
<keyword evidence="13" id="KW-1185">Reference proteome</keyword>
<name>A0A346Y6Q2_9ACTN</name>
<dbReference type="Gene3D" id="2.40.50.140">
    <property type="entry name" value="Nucleic acid-binding proteins"/>
    <property type="match status" value="1"/>
</dbReference>
<dbReference type="Pfam" id="PF12826">
    <property type="entry name" value="HHH_2"/>
    <property type="match status" value="1"/>
</dbReference>
<organism evidence="12 13">
    <name type="scientific">Euzebya pacifica</name>
    <dbReference type="NCBI Taxonomy" id="1608957"/>
    <lineage>
        <taxon>Bacteria</taxon>
        <taxon>Bacillati</taxon>
        <taxon>Actinomycetota</taxon>
        <taxon>Nitriliruptoria</taxon>
        <taxon>Euzebyales</taxon>
    </lineage>
</organism>
<evidence type="ECO:0000256" key="2">
    <source>
        <dbReference type="ARBA" id="ARBA00022705"/>
    </source>
</evidence>
<dbReference type="InterPro" id="IPR001679">
    <property type="entry name" value="DNA_ligase"/>
</dbReference>
<comment type="similarity">
    <text evidence="10">Belongs to the NAD-dependent DNA ligase family. LigA subfamily.</text>
</comment>
<keyword evidence="12" id="KW-0614">Plasmid</keyword>
<dbReference type="SMART" id="SM00292">
    <property type="entry name" value="BRCT"/>
    <property type="match status" value="1"/>
</dbReference>
<dbReference type="PIRSF" id="PIRSF001604">
    <property type="entry name" value="LigA"/>
    <property type="match status" value="1"/>
</dbReference>
<protein>
    <recommendedName>
        <fullName evidence="10">DNA ligase</fullName>
        <ecNumber evidence="10">6.5.1.2</ecNumber>
    </recommendedName>
    <alternativeName>
        <fullName evidence="10">Polydeoxyribonucleotide synthase [NAD(+)]</fullName>
    </alternativeName>
</protein>
<dbReference type="InterPro" id="IPR013840">
    <property type="entry name" value="DNAligase_N"/>
</dbReference>
<dbReference type="NCBIfam" id="NF005932">
    <property type="entry name" value="PRK07956.1"/>
    <property type="match status" value="1"/>
</dbReference>
<feature type="binding site" evidence="10">
    <location>
        <position position="425"/>
    </location>
    <ligand>
        <name>Zn(2+)</name>
        <dbReference type="ChEBI" id="CHEBI:29105"/>
    </ligand>
</feature>
<dbReference type="Pfam" id="PF00533">
    <property type="entry name" value="BRCT"/>
    <property type="match status" value="1"/>
</dbReference>
<comment type="function">
    <text evidence="10">DNA ligase that catalyzes the formation of phosphodiester linkages between 5'-phosphoryl and 3'-hydroxyl groups in double-stranded DNA using NAD as a coenzyme and as the energy source for the reaction. It is essential for DNA replication and repair of damaged DNA.</text>
</comment>
<dbReference type="SUPFAM" id="SSF52113">
    <property type="entry name" value="BRCT domain"/>
    <property type="match status" value="1"/>
</dbReference>
<dbReference type="InterPro" id="IPR004150">
    <property type="entry name" value="NAD_DNA_ligase_OB"/>
</dbReference>
<dbReference type="InterPro" id="IPR010994">
    <property type="entry name" value="RuvA_2-like"/>
</dbReference>
<dbReference type="PROSITE" id="PS01056">
    <property type="entry name" value="DNA_LIGASE_N2"/>
    <property type="match status" value="1"/>
</dbReference>
<dbReference type="PROSITE" id="PS50172">
    <property type="entry name" value="BRCT"/>
    <property type="match status" value="1"/>
</dbReference>
<dbReference type="Gene3D" id="3.30.470.30">
    <property type="entry name" value="DNA ligase/mRNA capping enzyme"/>
    <property type="match status" value="1"/>
</dbReference>
<keyword evidence="10" id="KW-0464">Manganese</keyword>
<evidence type="ECO:0000256" key="1">
    <source>
        <dbReference type="ARBA" id="ARBA00022598"/>
    </source>
</evidence>